<dbReference type="AlphaFoldDB" id="A0A2N7LHM6"/>
<accession>A0A2N7LHM6</accession>
<protein>
    <submittedName>
        <fullName evidence="1">Uncharacterized protein</fullName>
    </submittedName>
</protein>
<sequence length="72" mass="8204">MKAVSLDDLQANIAREVARPPSAATLKRKPEAFWLHKLYSYLVSIDLAPIWEQCHFIEEEHGEPGAEFILRG</sequence>
<dbReference type="EMBL" id="MDAL01000001">
    <property type="protein sequence ID" value="PMN95109.1"/>
    <property type="molecule type" value="Genomic_DNA"/>
</dbReference>
<organism evidence="1 2">
    <name type="scientific">Enterovibrio norvegicus</name>
    <dbReference type="NCBI Taxonomy" id="188144"/>
    <lineage>
        <taxon>Bacteria</taxon>
        <taxon>Pseudomonadati</taxon>
        <taxon>Pseudomonadota</taxon>
        <taxon>Gammaproteobacteria</taxon>
        <taxon>Vibrionales</taxon>
        <taxon>Vibrionaceae</taxon>
        <taxon>Enterovibrio</taxon>
    </lineage>
</organism>
<reference evidence="2" key="1">
    <citation type="submission" date="2016-07" db="EMBL/GenBank/DDBJ databases">
        <title>Nontailed viruses are major unrecognized killers of bacteria in the ocean.</title>
        <authorList>
            <person name="Kauffman K."/>
            <person name="Hussain F."/>
            <person name="Yang J."/>
            <person name="Arevalo P."/>
            <person name="Brown J."/>
            <person name="Cutler M."/>
            <person name="Kelly L."/>
            <person name="Polz M.F."/>
        </authorList>
    </citation>
    <scope>NUCLEOTIDE SEQUENCE [LARGE SCALE GENOMIC DNA]</scope>
    <source>
        <strain evidence="2">10N.261.45.A10</strain>
    </source>
</reference>
<proteinExistence type="predicted"/>
<gene>
    <name evidence="1" type="ORF">BCT23_00220</name>
</gene>
<dbReference type="Proteomes" id="UP000235387">
    <property type="component" value="Unassembled WGS sequence"/>
</dbReference>
<evidence type="ECO:0000313" key="1">
    <source>
        <dbReference type="EMBL" id="PMN95109.1"/>
    </source>
</evidence>
<name>A0A2N7LHM6_9GAMM</name>
<dbReference type="RefSeq" id="WP_102389640.1">
    <property type="nucleotide sequence ID" value="NZ_MDAL01000001.1"/>
</dbReference>
<evidence type="ECO:0000313" key="2">
    <source>
        <dbReference type="Proteomes" id="UP000235387"/>
    </source>
</evidence>
<comment type="caution">
    <text evidence="1">The sequence shown here is derived from an EMBL/GenBank/DDBJ whole genome shotgun (WGS) entry which is preliminary data.</text>
</comment>